<reference evidence="6" key="2">
    <citation type="submission" date="2025-08" db="UniProtKB">
        <authorList>
            <consortium name="Ensembl"/>
        </authorList>
    </citation>
    <scope>IDENTIFICATION</scope>
</reference>
<reference evidence="6" key="3">
    <citation type="submission" date="2025-09" db="UniProtKB">
        <authorList>
            <consortium name="Ensembl"/>
        </authorList>
    </citation>
    <scope>IDENTIFICATION</scope>
</reference>
<dbReference type="Ensembl" id="ENSGACT00000068653.1">
    <property type="protein sequence ID" value="ENSGACP00000050603.1"/>
    <property type="gene ID" value="ENSGACG00000020494.2"/>
</dbReference>
<name>A0AAQ4QJW6_GASAC</name>
<dbReference type="Pfam" id="PF03781">
    <property type="entry name" value="FGE-sulfatase"/>
    <property type="match status" value="2"/>
</dbReference>
<dbReference type="InterPro" id="IPR042095">
    <property type="entry name" value="SUMF_sf"/>
</dbReference>
<proteinExistence type="inferred from homology"/>
<feature type="region of interest" description="Disordered" evidence="3">
    <location>
        <begin position="315"/>
        <end position="348"/>
    </location>
</feature>
<dbReference type="SUPFAM" id="SSF56436">
    <property type="entry name" value="C-type lectin-like"/>
    <property type="match status" value="1"/>
</dbReference>
<feature type="chain" id="PRO_5042899152" description="Sulfatase-modifying factor enzyme-like domain-containing protein" evidence="4">
    <location>
        <begin position="37"/>
        <end position="348"/>
    </location>
</feature>
<protein>
    <recommendedName>
        <fullName evidence="5">Sulfatase-modifying factor enzyme-like domain-containing protein</fullName>
    </recommendedName>
</protein>
<dbReference type="InterPro" id="IPR005532">
    <property type="entry name" value="SUMF_dom"/>
</dbReference>
<feature type="compositionally biased region" description="Polar residues" evidence="3">
    <location>
        <begin position="315"/>
        <end position="325"/>
    </location>
</feature>
<feature type="compositionally biased region" description="Basic residues" evidence="3">
    <location>
        <begin position="339"/>
        <end position="348"/>
    </location>
</feature>
<evidence type="ECO:0000256" key="1">
    <source>
        <dbReference type="ARBA" id="ARBA00004319"/>
    </source>
</evidence>
<evidence type="ECO:0000259" key="5">
    <source>
        <dbReference type="Pfam" id="PF03781"/>
    </source>
</evidence>
<dbReference type="AlphaFoldDB" id="A0AAQ4QJW6"/>
<comment type="similarity">
    <text evidence="2">Belongs to the sulfatase-modifying factor family.</text>
</comment>
<evidence type="ECO:0000256" key="4">
    <source>
        <dbReference type="SAM" id="SignalP"/>
    </source>
</evidence>
<dbReference type="InterPro" id="IPR051043">
    <property type="entry name" value="Sulfatase_Mod_Factor_Kinase"/>
</dbReference>
<dbReference type="GeneTree" id="ENSGT00940000156339"/>
<feature type="domain" description="Sulfatase-modifying factor enzyme-like" evidence="5">
    <location>
        <begin position="36"/>
        <end position="141"/>
    </location>
</feature>
<keyword evidence="7" id="KW-1185">Reference proteome</keyword>
<dbReference type="Proteomes" id="UP000007635">
    <property type="component" value="Chromosome VII"/>
</dbReference>
<dbReference type="PANTHER" id="PTHR23150:SF33">
    <property type="entry name" value="INACTIVE C-ALPHA-FORMYLGLYCINE-GENERATING ENZYME 2"/>
    <property type="match status" value="1"/>
</dbReference>
<evidence type="ECO:0000256" key="2">
    <source>
        <dbReference type="ARBA" id="ARBA00005310"/>
    </source>
</evidence>
<evidence type="ECO:0000256" key="3">
    <source>
        <dbReference type="SAM" id="MobiDB-lite"/>
    </source>
</evidence>
<dbReference type="InterPro" id="IPR016187">
    <property type="entry name" value="CTDL_fold"/>
</dbReference>
<reference evidence="6 7" key="1">
    <citation type="journal article" date="2021" name="G3 (Bethesda)">
        <title>Improved contiguity of the threespine stickleback genome using long-read sequencing.</title>
        <authorList>
            <person name="Nath S."/>
            <person name="Shaw D.E."/>
            <person name="White M.A."/>
        </authorList>
    </citation>
    <scope>NUCLEOTIDE SEQUENCE [LARGE SCALE GENOMIC DNA]</scope>
    <source>
        <strain evidence="6 7">Lake Benthic</strain>
    </source>
</reference>
<dbReference type="PANTHER" id="PTHR23150">
    <property type="entry name" value="SULFATASE MODIFYING FACTOR 1, 2"/>
    <property type="match status" value="1"/>
</dbReference>
<sequence>MLNVKTTSGETSSSRMILKTFSLICAMFLLAASAAAEEMMHIPGGRMIMGTSAADGRDGEAPTQEVRLQPFDIDTYPVTNADFRDFVRAQKYKTEAETFGWSFVFQDFVPEELKSKVTQRIESAPWWLPIERAFWRQVRSRATLSVFNRTPCSAPFIAPPSTSFKRSAVQPAGPGSGIRERLSFPVVQVSWNDAQAFCRWKGKRLPTEEEWEWAARGGLQGRTYPWGNKFQGNRTNLWQGSFPDGDTAEDGYHGVAPVTAFPSQNSHGLYDMMGNTWEWTSTPFSAAQPMFVLRGGSWIDTVDGSANHKARITTRMGNTPDSASDNLGFRCAAGDGHKQGKKKAQAEL</sequence>
<dbReference type="Gene3D" id="3.90.1580.10">
    <property type="entry name" value="paralog of FGE (formylglycine-generating enzyme)"/>
    <property type="match status" value="2"/>
</dbReference>
<comment type="subcellular location">
    <subcellularLocation>
        <location evidence="1">Endoplasmic reticulum lumen</location>
    </subcellularLocation>
</comment>
<dbReference type="GO" id="GO:0005788">
    <property type="term" value="C:endoplasmic reticulum lumen"/>
    <property type="evidence" value="ECO:0007669"/>
    <property type="project" value="UniProtKB-SubCell"/>
</dbReference>
<feature type="domain" description="Sulfatase-modifying factor enzyme-like" evidence="5">
    <location>
        <begin position="167"/>
        <end position="332"/>
    </location>
</feature>
<organism evidence="6 7">
    <name type="scientific">Gasterosteus aculeatus aculeatus</name>
    <name type="common">three-spined stickleback</name>
    <dbReference type="NCBI Taxonomy" id="481459"/>
    <lineage>
        <taxon>Eukaryota</taxon>
        <taxon>Metazoa</taxon>
        <taxon>Chordata</taxon>
        <taxon>Craniata</taxon>
        <taxon>Vertebrata</taxon>
        <taxon>Euteleostomi</taxon>
        <taxon>Actinopterygii</taxon>
        <taxon>Neopterygii</taxon>
        <taxon>Teleostei</taxon>
        <taxon>Neoteleostei</taxon>
        <taxon>Acanthomorphata</taxon>
        <taxon>Eupercaria</taxon>
        <taxon>Perciformes</taxon>
        <taxon>Cottioidei</taxon>
        <taxon>Gasterosteales</taxon>
        <taxon>Gasterosteidae</taxon>
        <taxon>Gasterosteus</taxon>
    </lineage>
</organism>
<accession>A0AAQ4QJW6</accession>
<keyword evidence="4" id="KW-0732">Signal</keyword>
<evidence type="ECO:0000313" key="7">
    <source>
        <dbReference type="Proteomes" id="UP000007635"/>
    </source>
</evidence>
<evidence type="ECO:0000313" key="6">
    <source>
        <dbReference type="Ensembl" id="ENSGACP00000050603.1"/>
    </source>
</evidence>
<feature type="signal peptide" evidence="4">
    <location>
        <begin position="1"/>
        <end position="36"/>
    </location>
</feature>